<dbReference type="EMBL" id="VLLL01000011">
    <property type="protein sequence ID" value="TWJ07544.1"/>
    <property type="molecule type" value="Genomic_DNA"/>
</dbReference>
<keyword evidence="3" id="KW-1185">Reference proteome</keyword>
<keyword evidence="1" id="KW-1133">Transmembrane helix</keyword>
<sequence>MMSTRLTRRLVAVVAVAAFSVCVTANLVALGHRAPVPIALWSMVVGVLAVVAWLLLARHVPPGQVQRRWWPRRRRAVRFVYYLGLTAWLSIGLNTSLHLPGWSEFASAGPVAVPVEVVEIGDVDVHGGRRTTYEFLMTAVVPDGSDRRTVTQTVELAYDPRGVAPEDHRLFAYQVAGRPELGVFFTDSPEQHSWLTDWPIAWTGAFAMGFFLWLFWWYEEWDARKDGDGGTEVRRLGPPSPRLLLISGGLVGLSMLLLLGLAGVSAEHQGPPGFNNEVWDQGTAISIVVGPVFCSPAFVAGWLTRCWAETGRRF</sequence>
<dbReference type="Proteomes" id="UP000321617">
    <property type="component" value="Unassembled WGS sequence"/>
</dbReference>
<feature type="transmembrane region" description="Helical" evidence="1">
    <location>
        <begin position="243"/>
        <end position="264"/>
    </location>
</feature>
<evidence type="ECO:0008006" key="4">
    <source>
        <dbReference type="Google" id="ProtNLM"/>
    </source>
</evidence>
<evidence type="ECO:0000313" key="2">
    <source>
        <dbReference type="EMBL" id="TWJ07544.1"/>
    </source>
</evidence>
<comment type="caution">
    <text evidence="2">The sequence shown here is derived from an EMBL/GenBank/DDBJ whole genome shotgun (WGS) entry which is preliminary data.</text>
</comment>
<gene>
    <name evidence="2" type="ORF">LX16_5028</name>
</gene>
<name>A0A562UPK2_9ACTN</name>
<feature type="transmembrane region" description="Helical" evidence="1">
    <location>
        <begin position="284"/>
        <end position="304"/>
    </location>
</feature>
<keyword evidence="1" id="KW-0812">Transmembrane</keyword>
<feature type="transmembrane region" description="Helical" evidence="1">
    <location>
        <begin position="200"/>
        <end position="218"/>
    </location>
</feature>
<evidence type="ECO:0000256" key="1">
    <source>
        <dbReference type="SAM" id="Phobius"/>
    </source>
</evidence>
<protein>
    <recommendedName>
        <fullName evidence="4">DUF3592 domain-containing protein</fullName>
    </recommendedName>
</protein>
<feature type="transmembrane region" description="Helical" evidence="1">
    <location>
        <begin position="35"/>
        <end position="56"/>
    </location>
</feature>
<accession>A0A562UPK2</accession>
<reference evidence="2 3" key="1">
    <citation type="journal article" date="2013" name="Stand. Genomic Sci.">
        <title>Genomic Encyclopedia of Type Strains, Phase I: The one thousand microbial genomes (KMG-I) project.</title>
        <authorList>
            <person name="Kyrpides N.C."/>
            <person name="Woyke T."/>
            <person name="Eisen J.A."/>
            <person name="Garrity G."/>
            <person name="Lilburn T.G."/>
            <person name="Beck B.J."/>
            <person name="Whitman W.B."/>
            <person name="Hugenholtz P."/>
            <person name="Klenk H.P."/>
        </authorList>
    </citation>
    <scope>NUCLEOTIDE SEQUENCE [LARGE SCALE GENOMIC DNA]</scope>
    <source>
        <strain evidence="2 3">DSM 45044</strain>
    </source>
</reference>
<dbReference type="AlphaFoldDB" id="A0A562UPK2"/>
<organism evidence="2 3">
    <name type="scientific">Stackebrandtia albiflava</name>
    <dbReference type="NCBI Taxonomy" id="406432"/>
    <lineage>
        <taxon>Bacteria</taxon>
        <taxon>Bacillati</taxon>
        <taxon>Actinomycetota</taxon>
        <taxon>Actinomycetes</taxon>
        <taxon>Glycomycetales</taxon>
        <taxon>Glycomycetaceae</taxon>
        <taxon>Stackebrandtia</taxon>
    </lineage>
</organism>
<keyword evidence="1" id="KW-0472">Membrane</keyword>
<feature type="transmembrane region" description="Helical" evidence="1">
    <location>
        <begin position="76"/>
        <end position="93"/>
    </location>
</feature>
<evidence type="ECO:0000313" key="3">
    <source>
        <dbReference type="Proteomes" id="UP000321617"/>
    </source>
</evidence>
<proteinExistence type="predicted"/>